<feature type="compositionally biased region" description="Basic and acidic residues" evidence="1">
    <location>
        <begin position="171"/>
        <end position="182"/>
    </location>
</feature>
<sequence>MCRCLRFAEAGHRAQISPHVEEPGVHFLSCHGWLTLNSSHDDTASPTAAEGSISQQQQQAARAHERPPSFLNFITLCASTPAFIWQVEKVLMSISHGFQSAEDAEPCWNWERMQPPVITLPQRFLDNILHKAASAEGRASSDLKEIGSGTRRLSRSNLKKHTGDSTPLRGLQKEIPEKSSDNKRKKSTEMQIARDYCHDPMKKTGKHLHVQKITGKQPSAAATCELTQHGRYQNPYSNDPSSKLHIAVEAGITPFRSLPDRWIFRGVSYAAEISGGDVKQEQLCWGHARCRADLQPWYLFAGNYPAIAVDRTEMHRYLIKPSPVLQINPNHQFSELSAPVTGPGFTTQKAHPALPISQDIQTACLFCGGNHKDPSLHTLGFDLFPKPSPWSGRCRQWEEEKLLPGSPSTGSQIKRIQSNLGDKVLQGNAIREVGAINPKREIQATLCLQASCIIFDPHHRKVFDTQPELTPVIICITFQPAALCVCYLSYCHYLPERHRDVYGRIYCMTELRSFILKGTHRQLLCPQQGEDLCTRKGGTAGGAGNPTMNRRAGQRARFVKGMVAAPLEKSWAKTQKVVGGESLQLPCTRTIPLGHAAQGCGYTLQGSSLPVLNFNLRVYSALLHQRMKGREHLRVLQAQREEQGHARGSACRFAVGVACTLPPEGSRRD</sequence>
<keyword evidence="3" id="KW-1185">Reference proteome</keyword>
<gene>
    <name evidence="2" type="ORF">Anapl_11683</name>
</gene>
<evidence type="ECO:0000313" key="3">
    <source>
        <dbReference type="Proteomes" id="UP000296049"/>
    </source>
</evidence>
<accession>R0JKS9</accession>
<dbReference type="AlphaFoldDB" id="R0JKS9"/>
<dbReference type="Proteomes" id="UP000296049">
    <property type="component" value="Unassembled WGS sequence"/>
</dbReference>
<protein>
    <submittedName>
        <fullName evidence="2">Uncharacterized protein</fullName>
    </submittedName>
</protein>
<organism evidence="2 3">
    <name type="scientific">Anas platyrhynchos</name>
    <name type="common">Mallard</name>
    <name type="synonym">Anas boschas</name>
    <dbReference type="NCBI Taxonomy" id="8839"/>
    <lineage>
        <taxon>Eukaryota</taxon>
        <taxon>Metazoa</taxon>
        <taxon>Chordata</taxon>
        <taxon>Craniata</taxon>
        <taxon>Vertebrata</taxon>
        <taxon>Euteleostomi</taxon>
        <taxon>Archelosauria</taxon>
        <taxon>Archosauria</taxon>
        <taxon>Dinosauria</taxon>
        <taxon>Saurischia</taxon>
        <taxon>Theropoda</taxon>
        <taxon>Coelurosauria</taxon>
        <taxon>Aves</taxon>
        <taxon>Neognathae</taxon>
        <taxon>Galloanserae</taxon>
        <taxon>Anseriformes</taxon>
        <taxon>Anatidae</taxon>
        <taxon>Anatinae</taxon>
        <taxon>Anas</taxon>
    </lineage>
</organism>
<evidence type="ECO:0000256" key="1">
    <source>
        <dbReference type="SAM" id="MobiDB-lite"/>
    </source>
</evidence>
<reference evidence="3" key="1">
    <citation type="journal article" date="2013" name="Nat. Genet.">
        <title>The duck genome and transcriptome provide insight into an avian influenza virus reservoir species.</title>
        <authorList>
            <person name="Huang Y."/>
            <person name="Li Y."/>
            <person name="Burt D.W."/>
            <person name="Chen H."/>
            <person name="Zhang Y."/>
            <person name="Qian W."/>
            <person name="Kim H."/>
            <person name="Gan S."/>
            <person name="Zhao Y."/>
            <person name="Li J."/>
            <person name="Yi K."/>
            <person name="Feng H."/>
            <person name="Zhu P."/>
            <person name="Li B."/>
            <person name="Liu Q."/>
            <person name="Fairley S."/>
            <person name="Magor K.E."/>
            <person name="Du Z."/>
            <person name="Hu X."/>
            <person name="Goodman L."/>
            <person name="Tafer H."/>
            <person name="Vignal A."/>
            <person name="Lee T."/>
            <person name="Kim K.W."/>
            <person name="Sheng Z."/>
            <person name="An Y."/>
            <person name="Searle S."/>
            <person name="Herrero J."/>
            <person name="Groenen M.A."/>
            <person name="Crooijmans R.P."/>
            <person name="Faraut T."/>
            <person name="Cai Q."/>
            <person name="Webster R.G."/>
            <person name="Aldridge J.R."/>
            <person name="Warren W.C."/>
            <person name="Bartschat S."/>
            <person name="Kehr S."/>
            <person name="Marz M."/>
            <person name="Stadler P.F."/>
            <person name="Smith J."/>
            <person name="Kraus R.H."/>
            <person name="Zhao Y."/>
            <person name="Ren L."/>
            <person name="Fei J."/>
            <person name="Morisson M."/>
            <person name="Kaiser P."/>
            <person name="Griffin D.K."/>
            <person name="Rao M."/>
            <person name="Pitel F."/>
            <person name="Wang J."/>
            <person name="Li N."/>
        </authorList>
    </citation>
    <scope>NUCLEOTIDE SEQUENCE [LARGE SCALE GENOMIC DNA]</scope>
</reference>
<evidence type="ECO:0000313" key="2">
    <source>
        <dbReference type="EMBL" id="EOA97870.1"/>
    </source>
</evidence>
<dbReference type="EMBL" id="KB743590">
    <property type="protein sequence ID" value="EOA97870.1"/>
    <property type="molecule type" value="Genomic_DNA"/>
</dbReference>
<name>R0JKS9_ANAPL</name>
<feature type="region of interest" description="Disordered" evidence="1">
    <location>
        <begin position="136"/>
        <end position="189"/>
    </location>
</feature>
<proteinExistence type="predicted"/>
<feature type="region of interest" description="Disordered" evidence="1">
    <location>
        <begin position="41"/>
        <end position="64"/>
    </location>
</feature>